<evidence type="ECO:0008006" key="5">
    <source>
        <dbReference type="Google" id="ProtNLM"/>
    </source>
</evidence>
<gene>
    <name evidence="3" type="ORF">GMBLW1_14280</name>
</gene>
<sequence>MSTTTNSVPSGQAPRRIPKGYVPALGPKLKIILAIVFGSVAILGATGVYLAAISLLNWAQAPQTFTNPFTLWMFIGHSVVGVAAMVPFVLFGGVHLVTSRKRPNKRAVKLGMIVFALGLIVGITGLSLIQLEGLPQLPTGTVTRSIAYWLHILLPIAAIVGYVLHRQAGPDIQWKWGIAWASGVGVFVVAMIALHSQDPRKWYAVGSAEGEQYFHPSAARTSDGNFIPADVLMMDEYCMKCHQDVYNDHIHSAHKFSSFNNPPYLFSVRETRKVSLERDGNVKAARWCAGCHDPVPFFSGAFDNPNYDDVNDKTAHAGITCTACHAMTHVNSTKGNADYTIEEPEHYPLAFSDNPWLQWVNNQVIKAKPDFHKKTFLKPFHKTAEFCSTCHKVSLPVELNHYKDFLRGQNHYDSFLLSGVSGHGVRSFYYPPEAKVNCAECHMPLKPSMDFGSRDFDGTGIRKRHDHLFPGANTGLFELLKFTDRYKDRAAKFDESIRKNTDYLTGVDPEGKDKKLRIDLFGLKEGGSIDGKLIAPLRPTIPALKPGQTYLVEAVVRTLGVGHHFSQGTVDSNEIWVDFEAKVGDRVIARNGATGNPDDTGPVDPWAHFINVHMLDRNGNRIDRRNPQDIFTPLYDHQIPPGGAAVVHYQLDIPKDVQGEVQITARVRYRKFDYSYMKYVHGNQPVPKLPIVDMCSDKLALPIGDAPKPTVAASPIPAWQRWNDYGIGCLLEGGMGSKKGEFRQAEEAFRQLLNIGEKSAVGQGHLNMARVYLEEGRLQEAAQALTAAKQSDPAPPWWTIAWFAGLIDTENATEAADFEKAIATFESILDPNNQPTTRKFDFQKDYVVWNRLGTTLFKRSQLSPQGSAEEAGYLNRAIAAFNRVLTLDSEDLDAHYGLSQCYARLGLAALDLPTPTEIAGSPDIAELTAGAETLAKPDLAEDVLLAHIGRLVERVTQFGRLPNQADRPRLPVLGKLILAANGRFQTATTPTTRAALAHLLATLHRETHAIYRPDEHARARTTAAYRLKNPAANHAAEAIVIYPTTVEQKQAIVARQPRAAR</sequence>
<keyword evidence="2" id="KW-1133">Transmembrane helix</keyword>
<dbReference type="SUPFAM" id="SSF48452">
    <property type="entry name" value="TPR-like"/>
    <property type="match status" value="1"/>
</dbReference>
<name>A0A6C2YNS0_9BACT</name>
<dbReference type="Gene3D" id="1.25.40.10">
    <property type="entry name" value="Tetratricopeptide repeat domain"/>
    <property type="match status" value="2"/>
</dbReference>
<evidence type="ECO:0000313" key="4">
    <source>
        <dbReference type="Proteomes" id="UP000464378"/>
    </source>
</evidence>
<proteinExistence type="predicted"/>
<dbReference type="InterPro" id="IPR051829">
    <property type="entry name" value="Multiheme_Cytochr_ET"/>
</dbReference>
<feature type="transmembrane region" description="Helical" evidence="2">
    <location>
        <begin position="31"/>
        <end position="59"/>
    </location>
</feature>
<keyword evidence="4" id="KW-1185">Reference proteome</keyword>
<dbReference type="EMBL" id="LR593887">
    <property type="protein sequence ID" value="VTS01685.1"/>
    <property type="molecule type" value="Genomic_DNA"/>
</dbReference>
<dbReference type="InterPro" id="IPR036280">
    <property type="entry name" value="Multihaem_cyt_sf"/>
</dbReference>
<feature type="transmembrane region" description="Helical" evidence="2">
    <location>
        <begin position="71"/>
        <end position="98"/>
    </location>
</feature>
<dbReference type="InParanoid" id="A0A6C2YNS0"/>
<dbReference type="PANTHER" id="PTHR35038">
    <property type="entry name" value="DISSIMILATORY SULFITE REDUCTASE SIRA"/>
    <property type="match status" value="1"/>
</dbReference>
<reference evidence="3" key="1">
    <citation type="submission" date="2019-04" db="EMBL/GenBank/DDBJ databases">
        <authorList>
            <consortium name="Science for Life Laboratories"/>
        </authorList>
    </citation>
    <scope>NUCLEOTIDE SEQUENCE</scope>
    <source>
        <strain evidence="3">MBLW1</strain>
    </source>
</reference>
<evidence type="ECO:0000313" key="3">
    <source>
        <dbReference type="EMBL" id="VIP02532.1"/>
    </source>
</evidence>
<keyword evidence="2" id="KW-0812">Transmembrane</keyword>
<evidence type="ECO:0000256" key="2">
    <source>
        <dbReference type="SAM" id="Phobius"/>
    </source>
</evidence>
<accession>A0A6C2YNS0</accession>
<keyword evidence="2" id="KW-0472">Membrane</keyword>
<organism evidence="3">
    <name type="scientific">Tuwongella immobilis</name>
    <dbReference type="NCBI Taxonomy" id="692036"/>
    <lineage>
        <taxon>Bacteria</taxon>
        <taxon>Pseudomonadati</taxon>
        <taxon>Planctomycetota</taxon>
        <taxon>Planctomycetia</taxon>
        <taxon>Gemmatales</taxon>
        <taxon>Gemmataceae</taxon>
        <taxon>Tuwongella</taxon>
    </lineage>
</organism>
<dbReference type="SUPFAM" id="SSF48695">
    <property type="entry name" value="Multiheme cytochromes"/>
    <property type="match status" value="1"/>
</dbReference>
<dbReference type="AlphaFoldDB" id="A0A6C2YNS0"/>
<feature type="transmembrane region" description="Helical" evidence="2">
    <location>
        <begin position="110"/>
        <end position="131"/>
    </location>
</feature>
<dbReference type="RefSeq" id="WP_162657700.1">
    <property type="nucleotide sequence ID" value="NZ_LR593887.1"/>
</dbReference>
<dbReference type="KEGG" id="tim:GMBLW1_14280"/>
<protein>
    <recommendedName>
        <fullName evidence="5">Cytochrome c-552/4 domain-containing protein</fullName>
    </recommendedName>
</protein>
<feature type="transmembrane region" description="Helical" evidence="2">
    <location>
        <begin position="146"/>
        <end position="164"/>
    </location>
</feature>
<evidence type="ECO:0000256" key="1">
    <source>
        <dbReference type="ARBA" id="ARBA00022729"/>
    </source>
</evidence>
<keyword evidence="1" id="KW-0732">Signal</keyword>
<feature type="transmembrane region" description="Helical" evidence="2">
    <location>
        <begin position="176"/>
        <end position="194"/>
    </location>
</feature>
<dbReference type="InterPro" id="IPR011990">
    <property type="entry name" value="TPR-like_helical_dom_sf"/>
</dbReference>
<dbReference type="Gene3D" id="1.10.1130.10">
    <property type="entry name" value="Flavocytochrome C3, Chain A"/>
    <property type="match status" value="1"/>
</dbReference>
<dbReference type="EMBL" id="LR586016">
    <property type="protein sequence ID" value="VIP02532.1"/>
    <property type="molecule type" value="Genomic_DNA"/>
</dbReference>
<dbReference type="Proteomes" id="UP000464378">
    <property type="component" value="Chromosome"/>
</dbReference>